<dbReference type="EMBL" id="KN831782">
    <property type="protein sequence ID" value="KIM40508.1"/>
    <property type="molecule type" value="Genomic_DNA"/>
</dbReference>
<organism evidence="1 2">
    <name type="scientific">Hebeloma cylindrosporum</name>
    <dbReference type="NCBI Taxonomy" id="76867"/>
    <lineage>
        <taxon>Eukaryota</taxon>
        <taxon>Fungi</taxon>
        <taxon>Dikarya</taxon>
        <taxon>Basidiomycota</taxon>
        <taxon>Agaricomycotina</taxon>
        <taxon>Agaricomycetes</taxon>
        <taxon>Agaricomycetidae</taxon>
        <taxon>Agaricales</taxon>
        <taxon>Agaricineae</taxon>
        <taxon>Hymenogastraceae</taxon>
        <taxon>Hebeloma</taxon>
    </lineage>
</organism>
<evidence type="ECO:0000313" key="2">
    <source>
        <dbReference type="Proteomes" id="UP000053424"/>
    </source>
</evidence>
<accession>A0A0C2XS11</accession>
<sequence length="88" mass="9978">MAHRISRVPSSGTRWWPLAGGEGAKMGFFWLIFEGTQPEASSCELASKHTYSRRYPKDIRVPDLSPFMIRIACTLRDRRKGQEASCCS</sequence>
<reference evidence="2" key="2">
    <citation type="submission" date="2015-01" db="EMBL/GenBank/DDBJ databases">
        <title>Evolutionary Origins and Diversification of the Mycorrhizal Mutualists.</title>
        <authorList>
            <consortium name="DOE Joint Genome Institute"/>
            <consortium name="Mycorrhizal Genomics Consortium"/>
            <person name="Kohler A."/>
            <person name="Kuo A."/>
            <person name="Nagy L.G."/>
            <person name="Floudas D."/>
            <person name="Copeland A."/>
            <person name="Barry K.W."/>
            <person name="Cichocki N."/>
            <person name="Veneault-Fourrey C."/>
            <person name="LaButti K."/>
            <person name="Lindquist E.A."/>
            <person name="Lipzen A."/>
            <person name="Lundell T."/>
            <person name="Morin E."/>
            <person name="Murat C."/>
            <person name="Riley R."/>
            <person name="Ohm R."/>
            <person name="Sun H."/>
            <person name="Tunlid A."/>
            <person name="Henrissat B."/>
            <person name="Grigoriev I.V."/>
            <person name="Hibbett D.S."/>
            <person name="Martin F."/>
        </authorList>
    </citation>
    <scope>NUCLEOTIDE SEQUENCE [LARGE SCALE GENOMIC DNA]</scope>
    <source>
        <strain evidence="2">h7</strain>
    </source>
</reference>
<protein>
    <submittedName>
        <fullName evidence="1">Uncharacterized protein</fullName>
    </submittedName>
</protein>
<name>A0A0C2XS11_HEBCY</name>
<dbReference type="Proteomes" id="UP000053424">
    <property type="component" value="Unassembled WGS sequence"/>
</dbReference>
<dbReference type="AlphaFoldDB" id="A0A0C2XS11"/>
<proteinExistence type="predicted"/>
<gene>
    <name evidence="1" type="ORF">M413DRAFT_162941</name>
</gene>
<dbReference type="HOGENOM" id="CLU_2469335_0_0_1"/>
<reference evidence="1 2" key="1">
    <citation type="submission" date="2014-04" db="EMBL/GenBank/DDBJ databases">
        <authorList>
            <consortium name="DOE Joint Genome Institute"/>
            <person name="Kuo A."/>
            <person name="Gay G."/>
            <person name="Dore J."/>
            <person name="Kohler A."/>
            <person name="Nagy L.G."/>
            <person name="Floudas D."/>
            <person name="Copeland A."/>
            <person name="Barry K.W."/>
            <person name="Cichocki N."/>
            <person name="Veneault-Fourrey C."/>
            <person name="LaButti K."/>
            <person name="Lindquist E.A."/>
            <person name="Lipzen A."/>
            <person name="Lundell T."/>
            <person name="Morin E."/>
            <person name="Murat C."/>
            <person name="Sun H."/>
            <person name="Tunlid A."/>
            <person name="Henrissat B."/>
            <person name="Grigoriev I.V."/>
            <person name="Hibbett D.S."/>
            <person name="Martin F."/>
            <person name="Nordberg H.P."/>
            <person name="Cantor M.N."/>
            <person name="Hua S.X."/>
        </authorList>
    </citation>
    <scope>NUCLEOTIDE SEQUENCE [LARGE SCALE GENOMIC DNA]</scope>
    <source>
        <strain evidence="2">h7</strain>
    </source>
</reference>
<evidence type="ECO:0000313" key="1">
    <source>
        <dbReference type="EMBL" id="KIM40508.1"/>
    </source>
</evidence>
<keyword evidence="2" id="KW-1185">Reference proteome</keyword>